<feature type="domain" description="Glycosyl hydrolase family 32 C-terminal" evidence="7">
    <location>
        <begin position="362"/>
        <end position="463"/>
    </location>
</feature>
<dbReference type="InterPro" id="IPR006232">
    <property type="entry name" value="Suc6P_hydrolase"/>
</dbReference>
<dbReference type="Gene3D" id="2.115.10.20">
    <property type="entry name" value="Glycosyl hydrolase domain, family 43"/>
    <property type="match status" value="1"/>
</dbReference>
<dbReference type="Pfam" id="PF00251">
    <property type="entry name" value="Glyco_hydro_32N"/>
    <property type="match status" value="1"/>
</dbReference>
<dbReference type="GO" id="GO:0004564">
    <property type="term" value="F:beta-fructofuranosidase activity"/>
    <property type="evidence" value="ECO:0007669"/>
    <property type="project" value="UniProtKB-EC"/>
</dbReference>
<dbReference type="GO" id="GO:0005985">
    <property type="term" value="P:sucrose metabolic process"/>
    <property type="evidence" value="ECO:0007669"/>
    <property type="project" value="UniProtKB-UniPathway"/>
</dbReference>
<dbReference type="PANTHER" id="PTHR43101">
    <property type="entry name" value="BETA-FRUCTOSIDASE"/>
    <property type="match status" value="1"/>
</dbReference>
<proteinExistence type="inferred from homology"/>
<feature type="domain" description="Glycosyl hydrolase family 32 N-terminal" evidence="6">
    <location>
        <begin position="38"/>
        <end position="342"/>
    </location>
</feature>
<evidence type="ECO:0000313" key="8">
    <source>
        <dbReference type="EMBL" id="PJG86254.1"/>
    </source>
</evidence>
<evidence type="ECO:0000313" key="9">
    <source>
        <dbReference type="Proteomes" id="UP000229329"/>
    </source>
</evidence>
<dbReference type="InterPro" id="IPR013189">
    <property type="entry name" value="Glyco_hydro_32_C"/>
</dbReference>
<dbReference type="PROSITE" id="PS00609">
    <property type="entry name" value="GLYCOSYL_HYDROL_F32"/>
    <property type="match status" value="1"/>
</dbReference>
<dbReference type="InterPro" id="IPR013148">
    <property type="entry name" value="Glyco_hydro_32_N"/>
</dbReference>
<organism evidence="8 9">
    <name type="scientific">Conservatibacter flavescens</name>
    <dbReference type="NCBI Taxonomy" id="28161"/>
    <lineage>
        <taxon>Bacteria</taxon>
        <taxon>Pseudomonadati</taxon>
        <taxon>Pseudomonadota</taxon>
        <taxon>Gammaproteobacteria</taxon>
        <taxon>Pasteurellales</taxon>
        <taxon>Pasteurellaceae</taxon>
        <taxon>Conservatibacter</taxon>
    </lineage>
</organism>
<dbReference type="Proteomes" id="UP000229329">
    <property type="component" value="Unassembled WGS sequence"/>
</dbReference>
<keyword evidence="2 4" id="KW-0378">Hydrolase</keyword>
<dbReference type="SUPFAM" id="SSF49899">
    <property type="entry name" value="Concanavalin A-like lectins/glucanases"/>
    <property type="match status" value="1"/>
</dbReference>
<evidence type="ECO:0000256" key="5">
    <source>
        <dbReference type="RuleBase" id="RU365015"/>
    </source>
</evidence>
<dbReference type="InterPro" id="IPR001362">
    <property type="entry name" value="Glyco_hydro_32"/>
</dbReference>
<dbReference type="GO" id="GO:0005737">
    <property type="term" value="C:cytoplasm"/>
    <property type="evidence" value="ECO:0007669"/>
    <property type="project" value="UniProtKB-SubCell"/>
</dbReference>
<comment type="function">
    <text evidence="5">Enables the bacterium to metabolize sucrose as a sole carbon source.</text>
</comment>
<evidence type="ECO:0000256" key="2">
    <source>
        <dbReference type="ARBA" id="ARBA00022801"/>
    </source>
</evidence>
<dbReference type="InterPro" id="IPR051214">
    <property type="entry name" value="GH32_Enzymes"/>
</dbReference>
<dbReference type="InterPro" id="IPR013320">
    <property type="entry name" value="ConA-like_dom_sf"/>
</dbReference>
<evidence type="ECO:0000256" key="4">
    <source>
        <dbReference type="RuleBase" id="RU362110"/>
    </source>
</evidence>
<gene>
    <name evidence="8" type="ORF">CVP05_00075</name>
</gene>
<keyword evidence="5" id="KW-0119">Carbohydrate metabolism</keyword>
<evidence type="ECO:0000259" key="7">
    <source>
        <dbReference type="Pfam" id="PF08244"/>
    </source>
</evidence>
<name>A0A2M8S540_9PAST</name>
<dbReference type="UniPathway" id="UPA00238"/>
<dbReference type="SUPFAM" id="SSF75005">
    <property type="entry name" value="Arabinanase/levansucrase/invertase"/>
    <property type="match status" value="1"/>
</dbReference>
<reference evidence="8 9" key="1">
    <citation type="submission" date="2017-11" db="EMBL/GenBank/DDBJ databases">
        <title>Reclassification of Bisgaard taxon 7 as Conservatibacter flavescens gen. nov., sp. nov.</title>
        <authorList>
            <person name="Christensen H."/>
        </authorList>
    </citation>
    <scope>NUCLEOTIDE SEQUENCE [LARGE SCALE GENOMIC DNA]</scope>
    <source>
        <strain evidence="8 9">7_4</strain>
    </source>
</reference>
<evidence type="ECO:0000256" key="1">
    <source>
        <dbReference type="ARBA" id="ARBA00009902"/>
    </source>
</evidence>
<evidence type="ECO:0000256" key="3">
    <source>
        <dbReference type="ARBA" id="ARBA00023295"/>
    </source>
</evidence>
<dbReference type="EMBL" id="PHHA01000002">
    <property type="protein sequence ID" value="PJG86254.1"/>
    <property type="molecule type" value="Genomic_DNA"/>
</dbReference>
<keyword evidence="3 4" id="KW-0326">Glycosidase</keyword>
<dbReference type="InterPro" id="IPR023296">
    <property type="entry name" value="Glyco_hydro_beta-prop_sf"/>
</dbReference>
<dbReference type="Pfam" id="PF08244">
    <property type="entry name" value="Glyco_hydro_32C"/>
    <property type="match status" value="1"/>
</dbReference>
<comment type="similarity">
    <text evidence="1 4">Belongs to the glycosyl hydrolase 32 family.</text>
</comment>
<evidence type="ECO:0000259" key="6">
    <source>
        <dbReference type="Pfam" id="PF00251"/>
    </source>
</evidence>
<accession>A0A2M8S540</accession>
<dbReference type="NCBIfam" id="TIGR01322">
    <property type="entry name" value="scrB_fam"/>
    <property type="match status" value="1"/>
</dbReference>
<keyword evidence="5" id="KW-0963">Cytoplasm</keyword>
<dbReference type="AlphaFoldDB" id="A0A2M8S540"/>
<dbReference type="EC" id="3.2.1.26" evidence="4"/>
<dbReference type="SMART" id="SM00640">
    <property type="entry name" value="Glyco_32"/>
    <property type="match status" value="1"/>
</dbReference>
<comment type="subcellular location">
    <subcellularLocation>
        <location evidence="5">Cytoplasm</location>
    </subcellularLocation>
</comment>
<dbReference type="PANTHER" id="PTHR43101:SF1">
    <property type="entry name" value="BETA-FRUCTOSIDASE"/>
    <property type="match status" value="1"/>
</dbReference>
<sequence length="484" mass="56107">MIIFNNGKYKSLLAAESNELAQIKSIVDSDQDFRPVYHLAPPTGLLNDPNGLIFDGEKYHIFYQWFPFDAIHGMKHWKHYITEDFIHYQSAETLIPTELFESHGCYSGGALPIDEQHFAVFYTGNTRRSSDNQRIPFQNLAIFNKKGELQHKRPLIEQAPEGYTEHVRDPKPFYTPDGKIRFVCGAQRQDLTGTVLLFEMDNLEAKPRLLGEIALPQFDNSHVFMWECPDLFKLGDKDVFIWSPQGKPRESLQFQNNYHATYAIGKLEGLIFKAEYIAELDQGFDFYAPQTFAGLSNKEETIMYGWVGLPDLDYPTDEYKWHSMLTLPRQIRLKNGKLSQHPAKNIYENLTALQRINIENQVEIANLDQAYLKFNADNRPFKLELFHNEAGQKLGLSYDGKVFSIDRSHTKQTERMSQFGCQRFCEIGHLQDVEIFLDRSIMEIFLNHGEKALTSRFFIPNRKNTLYTDRSLQLEVAYPSKISL</sequence>
<comment type="catalytic activity">
    <reaction evidence="4">
        <text>Hydrolysis of terminal non-reducing beta-D-fructofuranoside residues in beta-D-fructofuranosides.</text>
        <dbReference type="EC" id="3.2.1.26"/>
    </reaction>
</comment>
<keyword evidence="9" id="KW-1185">Reference proteome</keyword>
<comment type="pathway">
    <text evidence="5">Glycan biosynthesis; sucrose metabolism.</text>
</comment>
<comment type="caution">
    <text evidence="8">The sequence shown here is derived from an EMBL/GenBank/DDBJ whole genome shotgun (WGS) entry which is preliminary data.</text>
</comment>
<dbReference type="OrthoDB" id="9801455at2"/>
<dbReference type="InterPro" id="IPR018053">
    <property type="entry name" value="Glyco_hydro_32_AS"/>
</dbReference>
<protein>
    <recommendedName>
        <fullName evidence="4">Sucrose-6-phosphate hydrolase</fullName>
        <ecNumber evidence="4">3.2.1.26</ecNumber>
    </recommendedName>
    <alternativeName>
        <fullName evidence="5">Invertase</fullName>
    </alternativeName>
</protein>
<dbReference type="RefSeq" id="WP_100287530.1">
    <property type="nucleotide sequence ID" value="NZ_PHHA01000002.1"/>
</dbReference>
<dbReference type="CDD" id="cd18623">
    <property type="entry name" value="GH32_ScrB-like"/>
    <property type="match status" value="1"/>
</dbReference>
<dbReference type="Gene3D" id="2.60.120.560">
    <property type="entry name" value="Exo-inulinase, domain 1"/>
    <property type="match status" value="1"/>
</dbReference>